<dbReference type="Proteomes" id="UP000231480">
    <property type="component" value="Unassembled WGS sequence"/>
</dbReference>
<reference evidence="1 2" key="1">
    <citation type="submission" date="2017-09" db="EMBL/GenBank/DDBJ databases">
        <title>Depth-based differentiation of microbial function through sediment-hosted aquifers and enrichment of novel symbionts in the deep terrestrial subsurface.</title>
        <authorList>
            <person name="Probst A.J."/>
            <person name="Ladd B."/>
            <person name="Jarett J.K."/>
            <person name="Geller-Mcgrath D.E."/>
            <person name="Sieber C.M."/>
            <person name="Emerson J.B."/>
            <person name="Anantharaman K."/>
            <person name="Thomas B.C."/>
            <person name="Malmstrom R."/>
            <person name="Stieglmeier M."/>
            <person name="Klingl A."/>
            <person name="Woyke T."/>
            <person name="Ryan C.M."/>
            <person name="Banfield J.F."/>
        </authorList>
    </citation>
    <scope>NUCLEOTIDE SEQUENCE [LARGE SCALE GENOMIC DNA]</scope>
    <source>
        <strain evidence="1">CG23_combo_of_CG06-09_8_20_14_all_37_13</strain>
    </source>
</reference>
<organism evidence="1 2">
    <name type="scientific">Candidatus Portnoybacteria bacterium CG23_combo_of_CG06-09_8_20_14_all_37_13</name>
    <dbReference type="NCBI Taxonomy" id="1974819"/>
    <lineage>
        <taxon>Bacteria</taxon>
        <taxon>Candidatus Portnoyibacteriota</taxon>
    </lineage>
</organism>
<comment type="caution">
    <text evidence="1">The sequence shown here is derived from an EMBL/GenBank/DDBJ whole genome shotgun (WGS) entry which is preliminary data.</text>
</comment>
<evidence type="ECO:0000313" key="1">
    <source>
        <dbReference type="EMBL" id="PIP17408.1"/>
    </source>
</evidence>
<proteinExistence type="predicted"/>
<protein>
    <recommendedName>
        <fullName evidence="3">3D domain-containing protein</fullName>
    </recommendedName>
</protein>
<accession>A0A2G9YDV0</accession>
<dbReference type="EMBL" id="PCRH01000001">
    <property type="protein sequence ID" value="PIP17408.1"/>
    <property type="molecule type" value="Genomic_DNA"/>
</dbReference>
<sequence length="118" mass="13573">MLEAFFIYTILQGTSFLQPAIPPQNVHFIITTAYSSTYDQTDSTPFITAYNTQVREGIVAANFLEKGTQIMFPEIFGSQVFVVEDKMHKRFKYRVDIWMSSTEQAKEFGVKKAKMIIL</sequence>
<evidence type="ECO:0000313" key="2">
    <source>
        <dbReference type="Proteomes" id="UP000231480"/>
    </source>
</evidence>
<evidence type="ECO:0008006" key="3">
    <source>
        <dbReference type="Google" id="ProtNLM"/>
    </source>
</evidence>
<gene>
    <name evidence="1" type="ORF">COX44_00005</name>
</gene>
<dbReference type="CDD" id="cd22784">
    <property type="entry name" value="DPBB_MltA_YuiC-like"/>
    <property type="match status" value="1"/>
</dbReference>
<name>A0A2G9YDV0_9BACT</name>
<dbReference type="AlphaFoldDB" id="A0A2G9YDV0"/>